<evidence type="ECO:0000256" key="1">
    <source>
        <dbReference type="ARBA" id="ARBA00022692"/>
    </source>
</evidence>
<keyword evidence="2 5" id="KW-1133">Transmembrane helix</keyword>
<dbReference type="PANTHER" id="PTHR43129">
    <property type="entry name" value="FOSMIDOMYCIN RESISTANCE PROTEIN"/>
    <property type="match status" value="1"/>
</dbReference>
<feature type="transmembrane region" description="Helical" evidence="5">
    <location>
        <begin position="296"/>
        <end position="316"/>
    </location>
</feature>
<dbReference type="PROSITE" id="PS50850">
    <property type="entry name" value="MFS"/>
    <property type="match status" value="1"/>
</dbReference>
<feature type="transmembrane region" description="Helical" evidence="5">
    <location>
        <begin position="353"/>
        <end position="372"/>
    </location>
</feature>
<reference evidence="8" key="1">
    <citation type="journal article" date="2019" name="Int. J. Syst. Evol. Microbiol.">
        <title>The Global Catalogue of Microorganisms (GCM) 10K type strain sequencing project: providing services to taxonomists for standard genome sequencing and annotation.</title>
        <authorList>
            <consortium name="The Broad Institute Genomics Platform"/>
            <consortium name="The Broad Institute Genome Sequencing Center for Infectious Disease"/>
            <person name="Wu L."/>
            <person name="Ma J."/>
        </authorList>
    </citation>
    <scope>NUCLEOTIDE SEQUENCE [LARGE SCALE GENOMIC DNA]</scope>
    <source>
        <strain evidence="8">CCUG 48316</strain>
    </source>
</reference>
<dbReference type="SUPFAM" id="SSF103473">
    <property type="entry name" value="MFS general substrate transporter"/>
    <property type="match status" value="1"/>
</dbReference>
<dbReference type="PANTHER" id="PTHR43129:SF1">
    <property type="entry name" value="FOSMIDOMYCIN RESISTANCE PROTEIN"/>
    <property type="match status" value="1"/>
</dbReference>
<evidence type="ECO:0000313" key="7">
    <source>
        <dbReference type="EMBL" id="MFC6791786.1"/>
    </source>
</evidence>
<keyword evidence="8" id="KW-1185">Reference proteome</keyword>
<feature type="region of interest" description="Disordered" evidence="4">
    <location>
        <begin position="1"/>
        <end position="22"/>
    </location>
</feature>
<dbReference type="EMBL" id="JBHSWN010000001">
    <property type="protein sequence ID" value="MFC6791786.1"/>
    <property type="molecule type" value="Genomic_DNA"/>
</dbReference>
<dbReference type="RefSeq" id="WP_378972963.1">
    <property type="nucleotide sequence ID" value="NZ_JBHSWN010000001.1"/>
</dbReference>
<dbReference type="InterPro" id="IPR020846">
    <property type="entry name" value="MFS_dom"/>
</dbReference>
<feature type="transmembrane region" description="Helical" evidence="5">
    <location>
        <begin position="183"/>
        <end position="202"/>
    </location>
</feature>
<feature type="compositionally biased region" description="Low complexity" evidence="4">
    <location>
        <begin position="8"/>
        <end position="20"/>
    </location>
</feature>
<sequence length="418" mass="42191">MITDSRTSPALPLSPAEAPAQGHRAGRRSLAVVGVNHALHDGYTDMIYVLLPVWQAEFGLGYVALAVLRSLYAGALAGLQMPAAALADRFGVRAVLTLGTLLGAGGYALAGGSGGLVGLCLALVLSGAGSSTQHPLASAVIARTYGSAARGPLGTYNFTGDLGKAALPPLVGFLLTRADWRPVLWWVAGGGLVVALVVAGLLPREPASRGDTPVKEAAMGGGGRNADPTGFRLLVAIGMLDNAARPAFLIYLPFLLQAKGAGLSLVGIAFALVAVGGALGKAVFGRIGERFGVTRSVILTEAGTAVAILAVVLLPLAPVLVILPLLGLMLNGTSSVLYGTVPELAPGGRVERAFAIFYTWTLGGSALATPLLYGPLGDAVGPGWATMASAATAAAVVPLMLVLSPRLAAPSTQETSTP</sequence>
<gene>
    <name evidence="7" type="ORF">ACFQE0_20625</name>
</gene>
<dbReference type="Proteomes" id="UP001596292">
    <property type="component" value="Unassembled WGS sequence"/>
</dbReference>
<dbReference type="Gene3D" id="1.20.1250.20">
    <property type="entry name" value="MFS general substrate transporter like domains"/>
    <property type="match status" value="2"/>
</dbReference>
<dbReference type="Pfam" id="PF07690">
    <property type="entry name" value="MFS_1"/>
    <property type="match status" value="2"/>
</dbReference>
<protein>
    <submittedName>
        <fullName evidence="7">MFS transporter</fullName>
    </submittedName>
</protein>
<evidence type="ECO:0000256" key="2">
    <source>
        <dbReference type="ARBA" id="ARBA00022989"/>
    </source>
</evidence>
<name>A0ABW2BR16_9HYPH</name>
<evidence type="ECO:0000259" key="6">
    <source>
        <dbReference type="PROSITE" id="PS50850"/>
    </source>
</evidence>
<feature type="transmembrane region" description="Helical" evidence="5">
    <location>
        <begin position="262"/>
        <end position="284"/>
    </location>
</feature>
<dbReference type="InterPro" id="IPR011701">
    <property type="entry name" value="MFS"/>
</dbReference>
<keyword evidence="3 5" id="KW-0472">Membrane</keyword>
<feature type="domain" description="Major facilitator superfamily (MFS) profile" evidence="6">
    <location>
        <begin position="29"/>
        <end position="413"/>
    </location>
</feature>
<evidence type="ECO:0000256" key="5">
    <source>
        <dbReference type="SAM" id="Phobius"/>
    </source>
</evidence>
<evidence type="ECO:0000256" key="3">
    <source>
        <dbReference type="ARBA" id="ARBA00023136"/>
    </source>
</evidence>
<evidence type="ECO:0000313" key="8">
    <source>
        <dbReference type="Proteomes" id="UP001596292"/>
    </source>
</evidence>
<feature type="transmembrane region" description="Helical" evidence="5">
    <location>
        <begin position="59"/>
        <end position="79"/>
    </location>
</feature>
<keyword evidence="1 5" id="KW-0812">Transmembrane</keyword>
<organism evidence="7 8">
    <name type="scientific">Methylobacterium komagatae</name>
    <dbReference type="NCBI Taxonomy" id="374425"/>
    <lineage>
        <taxon>Bacteria</taxon>
        <taxon>Pseudomonadati</taxon>
        <taxon>Pseudomonadota</taxon>
        <taxon>Alphaproteobacteria</taxon>
        <taxon>Hyphomicrobiales</taxon>
        <taxon>Methylobacteriaceae</taxon>
        <taxon>Methylobacterium</taxon>
    </lineage>
</organism>
<dbReference type="InterPro" id="IPR036259">
    <property type="entry name" value="MFS_trans_sf"/>
</dbReference>
<comment type="caution">
    <text evidence="7">The sequence shown here is derived from an EMBL/GenBank/DDBJ whole genome shotgun (WGS) entry which is preliminary data.</text>
</comment>
<proteinExistence type="predicted"/>
<evidence type="ECO:0000256" key="4">
    <source>
        <dbReference type="SAM" id="MobiDB-lite"/>
    </source>
</evidence>
<feature type="transmembrane region" description="Helical" evidence="5">
    <location>
        <begin position="384"/>
        <end position="403"/>
    </location>
</feature>
<accession>A0ABW2BR16</accession>
<feature type="transmembrane region" description="Helical" evidence="5">
    <location>
        <begin position="322"/>
        <end position="341"/>
    </location>
</feature>
<feature type="transmembrane region" description="Helical" evidence="5">
    <location>
        <begin position="100"/>
        <end position="125"/>
    </location>
</feature>